<accession>A0A839Q1F3</accession>
<dbReference type="SUPFAM" id="SSF81606">
    <property type="entry name" value="PP2C-like"/>
    <property type="match status" value="1"/>
</dbReference>
<protein>
    <recommendedName>
        <fullName evidence="1">PPM-type phosphatase domain-containing protein</fullName>
    </recommendedName>
</protein>
<reference evidence="2 3" key="1">
    <citation type="submission" date="2020-08" db="EMBL/GenBank/DDBJ databases">
        <title>The Agave Microbiome: Exploring the role of microbial communities in plant adaptations to desert environments.</title>
        <authorList>
            <person name="Partida-Martinez L.P."/>
        </authorList>
    </citation>
    <scope>NUCLEOTIDE SEQUENCE [LARGE SCALE GENOMIC DNA]</scope>
    <source>
        <strain evidence="2 3">AT2.18</strain>
    </source>
</reference>
<evidence type="ECO:0000259" key="1">
    <source>
        <dbReference type="Pfam" id="PF13672"/>
    </source>
</evidence>
<name>A0A839Q1F3_MYCIR</name>
<dbReference type="Proteomes" id="UP000550501">
    <property type="component" value="Unassembled WGS sequence"/>
</dbReference>
<dbReference type="AlphaFoldDB" id="A0A839Q1F3"/>
<gene>
    <name evidence="2" type="ORF">FHR72_001102</name>
</gene>
<sequence>MSEAQQSHLGSAIAVRSAAEWLHKSLARETAATDWQLCFASVAWALNEHAQRLLNLSDPDPVATEQHFATTLVCAVVEEIALDALRVHVAAVGDSTAWLLSDGIFHDLLADGNSPLSPLTSSEVTALPRVPSNIFATVVDVYPGDVLLVGTDGFGDPLGGGEGGVGNLFRDVLNGRTVPSLVEFAHALDFSREAFDDDRTLVAAWPADKRGAIGGNR</sequence>
<dbReference type="Pfam" id="PF13672">
    <property type="entry name" value="PP2C_2"/>
    <property type="match status" value="1"/>
</dbReference>
<evidence type="ECO:0000313" key="3">
    <source>
        <dbReference type="Proteomes" id="UP000550501"/>
    </source>
</evidence>
<dbReference type="EMBL" id="JACHVU010000002">
    <property type="protein sequence ID" value="MBB2989639.1"/>
    <property type="molecule type" value="Genomic_DNA"/>
</dbReference>
<feature type="domain" description="PPM-type phosphatase" evidence="1">
    <location>
        <begin position="4"/>
        <end position="160"/>
    </location>
</feature>
<dbReference type="Gene3D" id="3.60.40.10">
    <property type="entry name" value="PPM-type phosphatase domain"/>
    <property type="match status" value="1"/>
</dbReference>
<dbReference type="InterPro" id="IPR001932">
    <property type="entry name" value="PPM-type_phosphatase-like_dom"/>
</dbReference>
<keyword evidence="3" id="KW-1185">Reference proteome</keyword>
<comment type="caution">
    <text evidence="2">The sequence shown here is derived from an EMBL/GenBank/DDBJ whole genome shotgun (WGS) entry which is preliminary data.</text>
</comment>
<evidence type="ECO:0000313" key="2">
    <source>
        <dbReference type="EMBL" id="MBB2989639.1"/>
    </source>
</evidence>
<dbReference type="InterPro" id="IPR036457">
    <property type="entry name" value="PPM-type-like_dom_sf"/>
</dbReference>
<proteinExistence type="predicted"/>
<organism evidence="2 3">
    <name type="scientific">Mycolicibacterium iranicum</name>
    <name type="common">Mycobacterium iranicum</name>
    <dbReference type="NCBI Taxonomy" id="912594"/>
    <lineage>
        <taxon>Bacteria</taxon>
        <taxon>Bacillati</taxon>
        <taxon>Actinomycetota</taxon>
        <taxon>Actinomycetes</taxon>
        <taxon>Mycobacteriales</taxon>
        <taxon>Mycobacteriaceae</taxon>
        <taxon>Mycolicibacterium</taxon>
    </lineage>
</organism>